<gene>
    <name evidence="2" type="ORF">ACFPQ4_19040</name>
</gene>
<protein>
    <submittedName>
        <fullName evidence="2">Uncharacterized protein</fullName>
    </submittedName>
</protein>
<comment type="caution">
    <text evidence="2">The sequence shown here is derived from an EMBL/GenBank/DDBJ whole genome shotgun (WGS) entry which is preliminary data.</text>
</comment>
<accession>A0ABW0R592</accession>
<name>A0ABW0R592_9BACL</name>
<reference evidence="3" key="1">
    <citation type="journal article" date="2019" name="Int. J. Syst. Evol. Microbiol.">
        <title>The Global Catalogue of Microorganisms (GCM) 10K type strain sequencing project: providing services to taxonomists for standard genome sequencing and annotation.</title>
        <authorList>
            <consortium name="The Broad Institute Genomics Platform"/>
            <consortium name="The Broad Institute Genome Sequencing Center for Infectious Disease"/>
            <person name="Wu L."/>
            <person name="Ma J."/>
        </authorList>
    </citation>
    <scope>NUCLEOTIDE SEQUENCE [LARGE SCALE GENOMIC DNA]</scope>
    <source>
        <strain evidence="3">CGMCC 1.18578</strain>
    </source>
</reference>
<dbReference type="Proteomes" id="UP001596108">
    <property type="component" value="Unassembled WGS sequence"/>
</dbReference>
<feature type="compositionally biased region" description="Basic and acidic residues" evidence="1">
    <location>
        <begin position="1"/>
        <end position="11"/>
    </location>
</feature>
<evidence type="ECO:0000313" key="2">
    <source>
        <dbReference type="EMBL" id="MFC5531520.1"/>
    </source>
</evidence>
<keyword evidence="3" id="KW-1185">Reference proteome</keyword>
<proteinExistence type="predicted"/>
<feature type="compositionally biased region" description="Basic and acidic residues" evidence="1">
    <location>
        <begin position="19"/>
        <end position="41"/>
    </location>
</feature>
<sequence length="47" mass="5032">MSGEHPSRKQLEASIAQSKADRSGQGKAQAREMQSEADRAAVPKHGL</sequence>
<dbReference type="RefSeq" id="WP_378113479.1">
    <property type="nucleotide sequence ID" value="NZ_JBHSNC010000054.1"/>
</dbReference>
<organism evidence="2 3">
    <name type="scientific">Cohnella yongneupensis</name>
    <dbReference type="NCBI Taxonomy" id="425006"/>
    <lineage>
        <taxon>Bacteria</taxon>
        <taxon>Bacillati</taxon>
        <taxon>Bacillota</taxon>
        <taxon>Bacilli</taxon>
        <taxon>Bacillales</taxon>
        <taxon>Paenibacillaceae</taxon>
        <taxon>Cohnella</taxon>
    </lineage>
</organism>
<feature type="region of interest" description="Disordered" evidence="1">
    <location>
        <begin position="1"/>
        <end position="47"/>
    </location>
</feature>
<dbReference type="EMBL" id="JBHSNC010000054">
    <property type="protein sequence ID" value="MFC5531520.1"/>
    <property type="molecule type" value="Genomic_DNA"/>
</dbReference>
<evidence type="ECO:0000256" key="1">
    <source>
        <dbReference type="SAM" id="MobiDB-lite"/>
    </source>
</evidence>
<evidence type="ECO:0000313" key="3">
    <source>
        <dbReference type="Proteomes" id="UP001596108"/>
    </source>
</evidence>